<dbReference type="Pfam" id="PF03372">
    <property type="entry name" value="Exo_endo_phos"/>
    <property type="match status" value="1"/>
</dbReference>
<evidence type="ECO:0000256" key="2">
    <source>
        <dbReference type="SAM" id="SignalP"/>
    </source>
</evidence>
<evidence type="ECO:0000313" key="4">
    <source>
        <dbReference type="EMBL" id="MDY7229874.1"/>
    </source>
</evidence>
<feature type="signal peptide" evidence="2">
    <location>
        <begin position="1"/>
        <end position="21"/>
    </location>
</feature>
<feature type="compositionally biased region" description="Low complexity" evidence="1">
    <location>
        <begin position="191"/>
        <end position="203"/>
    </location>
</feature>
<sequence length="494" mass="50786">MMKRLFGLLGAWLALIGIVQACGPDMQPLPPPRADGGTWVVCGEQDAGACAPGEHCLYVERYERSVCARPCDATLGCGETEVECCGGGEDGGVGGYCLPRDVCEQGDAGVADAGSDVGPGPDGGTEPNGSPDAGSDAGPEGTDAGTARDGGPQTDAGTGSDAGTSVDAGTRMDAGTPMDAGLPADAGFPVDAGTDAGTGPDAGTDGGLPSDAGTDGGFPGDGGPDAGMPDAGLVRIRIMASNLSSGNNQSYDPGHGTRLMQGVRPDVVLIQEFNYGDNTPTTISNYVTSSFGVPFRYYREAGAQIPNGIISRWPIIASGEWDDPQVSNRDFAWARIDIPGPKDLWAVSVHLLTANATVRNSEASSLVQFINNNVPPGDYLVIGGDFNTDNRGEPCLSTLSQVVSPGAPYPADRNGNSNTNFNRNKPYDDVLVDGDLRSLQRPTLIGSSAFPNGLVLDSRVYTPLSEIAPAQAGDSAATNMQHMGVIKDFLVPTN</sequence>
<dbReference type="RefSeq" id="WP_321548594.1">
    <property type="nucleotide sequence ID" value="NZ_JAXIVS010000009.1"/>
</dbReference>
<dbReference type="SUPFAM" id="SSF56219">
    <property type="entry name" value="DNase I-like"/>
    <property type="match status" value="1"/>
</dbReference>
<dbReference type="InterPro" id="IPR005135">
    <property type="entry name" value="Endo/exonuclease/phosphatase"/>
</dbReference>
<keyword evidence="4" id="KW-0378">Hydrolase</keyword>
<proteinExistence type="predicted"/>
<dbReference type="Gene3D" id="3.60.10.10">
    <property type="entry name" value="Endonuclease/exonuclease/phosphatase"/>
    <property type="match status" value="1"/>
</dbReference>
<organism evidence="4 5">
    <name type="scientific">Hyalangium rubrum</name>
    <dbReference type="NCBI Taxonomy" id="3103134"/>
    <lineage>
        <taxon>Bacteria</taxon>
        <taxon>Pseudomonadati</taxon>
        <taxon>Myxococcota</taxon>
        <taxon>Myxococcia</taxon>
        <taxon>Myxococcales</taxon>
        <taxon>Cystobacterineae</taxon>
        <taxon>Archangiaceae</taxon>
        <taxon>Hyalangium</taxon>
    </lineage>
</organism>
<comment type="caution">
    <text evidence="4">The sequence shown here is derived from an EMBL/GenBank/DDBJ whole genome shotgun (WGS) entry which is preliminary data.</text>
</comment>
<dbReference type="EMBL" id="JAXIVS010000009">
    <property type="protein sequence ID" value="MDY7229874.1"/>
    <property type="molecule type" value="Genomic_DNA"/>
</dbReference>
<gene>
    <name evidence="4" type="ORF">SYV04_26005</name>
</gene>
<reference evidence="4 5" key="1">
    <citation type="submission" date="2023-12" db="EMBL/GenBank/DDBJ databases">
        <title>the genome sequence of Hyalangium sp. s54d21.</title>
        <authorList>
            <person name="Zhang X."/>
        </authorList>
    </citation>
    <scope>NUCLEOTIDE SEQUENCE [LARGE SCALE GENOMIC DNA]</scope>
    <source>
        <strain evidence="5">s54d21</strain>
    </source>
</reference>
<dbReference type="Proteomes" id="UP001291309">
    <property type="component" value="Unassembled WGS sequence"/>
</dbReference>
<accession>A0ABU5HAI6</accession>
<keyword evidence="4" id="KW-0540">Nuclease</keyword>
<keyword evidence="4" id="KW-0255">Endonuclease</keyword>
<protein>
    <submittedName>
        <fullName evidence="4">Endonuclease</fullName>
    </submittedName>
</protein>
<evidence type="ECO:0000313" key="5">
    <source>
        <dbReference type="Proteomes" id="UP001291309"/>
    </source>
</evidence>
<feature type="region of interest" description="Disordered" evidence="1">
    <location>
        <begin position="108"/>
        <end position="230"/>
    </location>
</feature>
<keyword evidence="2" id="KW-0732">Signal</keyword>
<feature type="chain" id="PRO_5047416147" evidence="2">
    <location>
        <begin position="22"/>
        <end position="494"/>
    </location>
</feature>
<dbReference type="GO" id="GO:0004519">
    <property type="term" value="F:endonuclease activity"/>
    <property type="evidence" value="ECO:0007669"/>
    <property type="project" value="UniProtKB-KW"/>
</dbReference>
<feature type="compositionally biased region" description="Gly residues" evidence="1">
    <location>
        <begin position="214"/>
        <end position="225"/>
    </location>
</feature>
<keyword evidence="5" id="KW-1185">Reference proteome</keyword>
<dbReference type="InterPro" id="IPR036691">
    <property type="entry name" value="Endo/exonu/phosph_ase_sf"/>
</dbReference>
<evidence type="ECO:0000256" key="1">
    <source>
        <dbReference type="SAM" id="MobiDB-lite"/>
    </source>
</evidence>
<dbReference type="PROSITE" id="PS51257">
    <property type="entry name" value="PROKAR_LIPOPROTEIN"/>
    <property type="match status" value="1"/>
</dbReference>
<name>A0ABU5HAI6_9BACT</name>
<evidence type="ECO:0000259" key="3">
    <source>
        <dbReference type="Pfam" id="PF03372"/>
    </source>
</evidence>
<feature type="domain" description="Endonuclease/exonuclease/phosphatase" evidence="3">
    <location>
        <begin position="258"/>
        <end position="445"/>
    </location>
</feature>